<dbReference type="Gene3D" id="3.40.50.2300">
    <property type="match status" value="2"/>
</dbReference>
<proteinExistence type="inferred from homology"/>
<protein>
    <recommendedName>
        <fullName evidence="10">Circadian input-output histidine kinase CikA</fullName>
        <ecNumber evidence="3">2.7.13.3</ecNumber>
    </recommendedName>
    <alternativeName>
        <fullName evidence="4">Stage 0 sporulation protein A homolog</fullName>
    </alternativeName>
</protein>
<keyword evidence="8" id="KW-0902">Two-component regulatory system</keyword>
<feature type="modified residue" description="4-aspartylphosphate" evidence="11">
    <location>
        <position position="1141"/>
    </location>
</feature>
<evidence type="ECO:0000256" key="3">
    <source>
        <dbReference type="ARBA" id="ARBA00012438"/>
    </source>
</evidence>
<dbReference type="SMART" id="SM00448">
    <property type="entry name" value="REC"/>
    <property type="match status" value="1"/>
</dbReference>
<dbReference type="FunFam" id="3.30.565.10:FF:000010">
    <property type="entry name" value="Sensor histidine kinase RcsC"/>
    <property type="match status" value="1"/>
</dbReference>
<keyword evidence="6 16" id="KW-0808">Transferase</keyword>
<dbReference type="InterPro" id="IPR036890">
    <property type="entry name" value="HATPase_C_sf"/>
</dbReference>
<evidence type="ECO:0000256" key="12">
    <source>
        <dbReference type="SAM" id="Coils"/>
    </source>
</evidence>
<dbReference type="InterPro" id="IPR036097">
    <property type="entry name" value="HisK_dim/P_sf"/>
</dbReference>
<dbReference type="Proteomes" id="UP000027946">
    <property type="component" value="Unassembled WGS sequence"/>
</dbReference>
<evidence type="ECO:0000313" key="17">
    <source>
        <dbReference type="Proteomes" id="UP000027946"/>
    </source>
</evidence>
<comment type="caution">
    <text evidence="16">The sequence shown here is derived from an EMBL/GenBank/DDBJ whole genome shotgun (WGS) entry which is preliminary data.</text>
</comment>
<dbReference type="Gene3D" id="1.10.287.130">
    <property type="match status" value="1"/>
</dbReference>
<dbReference type="PROSITE" id="PS50110">
    <property type="entry name" value="RESPONSE_REGULATORY"/>
    <property type="match status" value="2"/>
</dbReference>
<dbReference type="eggNOG" id="COG5002">
    <property type="taxonomic scope" value="Bacteria"/>
</dbReference>
<dbReference type="SMART" id="SM00065">
    <property type="entry name" value="GAF"/>
    <property type="match status" value="1"/>
</dbReference>
<evidence type="ECO:0000256" key="7">
    <source>
        <dbReference type="ARBA" id="ARBA00022777"/>
    </source>
</evidence>
<dbReference type="InterPro" id="IPR011006">
    <property type="entry name" value="CheY-like_superfamily"/>
</dbReference>
<evidence type="ECO:0000256" key="9">
    <source>
        <dbReference type="ARBA" id="ARBA00024867"/>
    </source>
</evidence>
<dbReference type="CDD" id="cd17546">
    <property type="entry name" value="REC_hyHK_CKI1_RcsC-like"/>
    <property type="match status" value="1"/>
</dbReference>
<keyword evidence="13" id="KW-0472">Membrane</keyword>
<accession>A0A069RI07</accession>
<feature type="transmembrane region" description="Helical" evidence="13">
    <location>
        <begin position="16"/>
        <end position="37"/>
    </location>
</feature>
<sequence>MKRLFRVKKQSIRKRILYWATLCILITVVVNTLFSYINARNEALNAAQKRAQIVAKNYSKEISDELGQAITVAENLGSMLKGRIRNENATLTRDEVSEIFKNALADNPQFIGISIAFEPNAFDSLDAQFDGDSRYYEKGQFATYFVRGNLNSGKDMYSTITQEPLRDLEISDYYIVPKQTLSNVMIEPYIYEVQGKEVLMTTCSSPIVIDGKYYGVVGVDIEVDFIKELVKGSENDMEFKDILIISSKGNIVGSKYEMAYNQDENLKEEILHFKQGSHVEYSNGIFDVYELINIRDIDDKWGIKLSVDQKTIMGSASRLLANQIVIGLLLLLFSLFIFGMAASRIARPIKNLSEGMKNFNPENLDEFDGSRIRSEGILEAHALKSSYKNIINELKRDYEEKERVSWFINGQAELNKVMHMQNDFQSLSDMIIKNVVQHVGGQVGAFFALDERKDKYVLAASYAYTRRKNVNNSYAPGDGIVGQAVIEKSPIVIEQAPSDYISISSGVGETTPKSIAVIPCVYKGKVNSVIEIASLESFSEIQVEYLSEAANSIAIALNTVKNYEDTQRLLEKTEVQAQELQVQQEELRVANEELEEQTRALQKSEAELQAQQEELRVVNEELEEQKNSLIMQNYEIEQKNTQLETVREDIEKKADQLRLASKYKSEFLANMSHELRTPLNSILILSEILKENKNGHLTQKQVEFAKTINSSGSDLLHLINDILDLSKVEAGKTEINVEKMSIAGFKDDILMLFREMAQKKGLEFNIAVESSLPLHIDTDEQKLKQIVKNLLSNAIKFTDSGKVSLVISKKSSAQIAFAVKDTGIGISDERQSDIFEAFNQEDGTTSRRYGGTGLGLSISREYAKLLGGSIELESERGKGSIFTLTIPCIESQLDSHSFEGDTKAKEVLKSNTPVEDDVCIEPLSEKQDSADEAAVTKENNIKSILIIEKDQLVQFELKDYICSRNSDIEIDKAQEIDEAYEMLRNKEYVCVIVNMDTESSHEISALEKLTDDENTGKVPIIVYTNDNITREKQTQIGKFANEIIIKSEKFSERIFDEIRLFLRSIEQNHKNEDKGKIISKYSGDQVFNGKKILVVDDDMRNVFAVSSILEEKNINVVAASNGRDGIEKLKEEDDIDLVIMDIMMPEMDGYEAMKNIRAGKRYSEVPIIAFTAKAMKGDKVKCLEAGANDYLSKPVESEKLLSMLRMWLQK</sequence>
<dbReference type="GO" id="GO:0000155">
    <property type="term" value="F:phosphorelay sensor kinase activity"/>
    <property type="evidence" value="ECO:0007669"/>
    <property type="project" value="InterPro"/>
</dbReference>
<feature type="transmembrane region" description="Helical" evidence="13">
    <location>
        <begin position="319"/>
        <end position="342"/>
    </location>
</feature>
<feature type="domain" description="Response regulatory" evidence="15">
    <location>
        <begin position="943"/>
        <end position="1061"/>
    </location>
</feature>
<evidence type="ECO:0000256" key="11">
    <source>
        <dbReference type="PROSITE-ProRule" id="PRU00169"/>
    </source>
</evidence>
<dbReference type="CDD" id="cd16922">
    <property type="entry name" value="HATPase_EvgS-ArcB-TorS-like"/>
    <property type="match status" value="1"/>
</dbReference>
<dbReference type="PROSITE" id="PS50109">
    <property type="entry name" value="HIS_KIN"/>
    <property type="match status" value="1"/>
</dbReference>
<comment type="function">
    <text evidence="9">May play the central regulatory role in sporulation. It may be an element of the effector pathway responsible for the activation of sporulation genes in response to nutritional stress. Spo0A may act in concert with spo0H (a sigma factor) to control the expression of some genes that are critical to the sporulation process.</text>
</comment>
<dbReference type="CDD" id="cd12913">
    <property type="entry name" value="PDC1_MCP_like"/>
    <property type="match status" value="1"/>
</dbReference>
<evidence type="ECO:0000256" key="13">
    <source>
        <dbReference type="SAM" id="Phobius"/>
    </source>
</evidence>
<comment type="catalytic activity">
    <reaction evidence="1">
        <text>ATP + protein L-histidine = ADP + protein N-phospho-L-histidine.</text>
        <dbReference type="EC" id="2.7.13.3"/>
    </reaction>
</comment>
<evidence type="ECO:0000256" key="1">
    <source>
        <dbReference type="ARBA" id="ARBA00000085"/>
    </source>
</evidence>
<dbReference type="PRINTS" id="PR00344">
    <property type="entry name" value="BCTRLSENSOR"/>
</dbReference>
<keyword evidence="13" id="KW-1133">Transmembrane helix</keyword>
<dbReference type="InterPro" id="IPR001789">
    <property type="entry name" value="Sig_transdc_resp-reg_receiver"/>
</dbReference>
<evidence type="ECO:0000256" key="8">
    <source>
        <dbReference type="ARBA" id="ARBA00023012"/>
    </source>
</evidence>
<evidence type="ECO:0000259" key="14">
    <source>
        <dbReference type="PROSITE" id="PS50109"/>
    </source>
</evidence>
<dbReference type="SMART" id="SM00387">
    <property type="entry name" value="HATPase_c"/>
    <property type="match status" value="1"/>
</dbReference>
<feature type="coiled-coil region" evidence="12">
    <location>
        <begin position="563"/>
        <end position="660"/>
    </location>
</feature>
<gene>
    <name evidence="16" type="primary">barA</name>
    <name evidence="16" type="ORF">CLIT_2c02550</name>
</gene>
<feature type="domain" description="Histidine kinase" evidence="14">
    <location>
        <begin position="670"/>
        <end position="890"/>
    </location>
</feature>
<dbReference type="OrthoDB" id="9809348at2"/>
<dbReference type="PANTHER" id="PTHR45339">
    <property type="entry name" value="HYBRID SIGNAL TRANSDUCTION HISTIDINE KINASE J"/>
    <property type="match status" value="1"/>
</dbReference>
<name>A0A069RI07_PEPLI</name>
<dbReference type="EC" id="2.7.13.3" evidence="3"/>
<keyword evidence="12" id="KW-0175">Coiled coil</keyword>
<evidence type="ECO:0000313" key="16">
    <source>
        <dbReference type="EMBL" id="KDR96649.1"/>
    </source>
</evidence>
<comment type="similarity">
    <text evidence="2">In the N-terminal section; belongs to the phytochrome family.</text>
</comment>
<dbReference type="eggNOG" id="COG0745">
    <property type="taxonomic scope" value="Bacteria"/>
</dbReference>
<keyword evidence="5 11" id="KW-0597">Phosphoprotein</keyword>
<feature type="domain" description="Response regulatory" evidence="15">
    <location>
        <begin position="1091"/>
        <end position="1208"/>
    </location>
</feature>
<dbReference type="InterPro" id="IPR004358">
    <property type="entry name" value="Sig_transdc_His_kin-like_C"/>
</dbReference>
<dbReference type="Pfam" id="PF22673">
    <property type="entry name" value="MCP-like_PDC_1"/>
    <property type="match status" value="1"/>
</dbReference>
<dbReference type="Pfam" id="PF13185">
    <property type="entry name" value="GAF_2"/>
    <property type="match status" value="1"/>
</dbReference>
<organism evidence="16 17">
    <name type="scientific">Peptoclostridium litorale DSM 5388</name>
    <dbReference type="NCBI Taxonomy" id="1121324"/>
    <lineage>
        <taxon>Bacteria</taxon>
        <taxon>Bacillati</taxon>
        <taxon>Bacillota</taxon>
        <taxon>Clostridia</taxon>
        <taxon>Peptostreptococcales</taxon>
        <taxon>Peptoclostridiaceae</taxon>
        <taxon>Peptoclostridium</taxon>
    </lineage>
</organism>
<dbReference type="Pfam" id="PF00072">
    <property type="entry name" value="Response_reg"/>
    <property type="match status" value="1"/>
</dbReference>
<evidence type="ECO:0000256" key="10">
    <source>
        <dbReference type="ARBA" id="ARBA00074306"/>
    </source>
</evidence>
<dbReference type="AlphaFoldDB" id="A0A069RI07"/>
<reference evidence="16 17" key="1">
    <citation type="submission" date="2014-03" db="EMBL/GenBank/DDBJ databases">
        <title>Genome sequence of Clostridium litorale W6, DSM 5388.</title>
        <authorList>
            <person name="Poehlein A."/>
            <person name="Jagirdar A."/>
            <person name="Khonsari B."/>
            <person name="Chibani C.M."/>
            <person name="Gutierrez Gutierrez D.A."/>
            <person name="Davydova E."/>
            <person name="Alghaithi H.S."/>
            <person name="Nair K.P."/>
            <person name="Dhamotharan K."/>
            <person name="Chandran L."/>
            <person name="G W."/>
            <person name="Daniel R."/>
        </authorList>
    </citation>
    <scope>NUCLEOTIDE SEQUENCE [LARGE SCALE GENOMIC DNA]</scope>
    <source>
        <strain evidence="16 17">W6</strain>
    </source>
</reference>
<dbReference type="InterPro" id="IPR003661">
    <property type="entry name" value="HisK_dim/P_dom"/>
</dbReference>
<evidence type="ECO:0000256" key="5">
    <source>
        <dbReference type="ARBA" id="ARBA00022553"/>
    </source>
</evidence>
<evidence type="ECO:0000256" key="4">
    <source>
        <dbReference type="ARBA" id="ARBA00018672"/>
    </source>
</evidence>
<dbReference type="InterPro" id="IPR003594">
    <property type="entry name" value="HATPase_dom"/>
</dbReference>
<dbReference type="SUPFAM" id="SSF55781">
    <property type="entry name" value="GAF domain-like"/>
    <property type="match status" value="1"/>
</dbReference>
<dbReference type="Gene3D" id="3.30.565.10">
    <property type="entry name" value="Histidine kinase-like ATPase, C-terminal domain"/>
    <property type="match status" value="1"/>
</dbReference>
<dbReference type="Gene3D" id="3.30.450.40">
    <property type="match status" value="1"/>
</dbReference>
<evidence type="ECO:0000256" key="2">
    <source>
        <dbReference type="ARBA" id="ARBA00006402"/>
    </source>
</evidence>
<evidence type="ECO:0000259" key="15">
    <source>
        <dbReference type="PROSITE" id="PS50110"/>
    </source>
</evidence>
<keyword evidence="17" id="KW-1185">Reference proteome</keyword>
<keyword evidence="13" id="KW-0812">Transmembrane</keyword>
<dbReference type="PANTHER" id="PTHR45339:SF1">
    <property type="entry name" value="HYBRID SIGNAL TRANSDUCTION HISTIDINE KINASE J"/>
    <property type="match status" value="1"/>
</dbReference>
<dbReference type="SUPFAM" id="SSF47384">
    <property type="entry name" value="Homodimeric domain of signal transducing histidine kinase"/>
    <property type="match status" value="1"/>
</dbReference>
<dbReference type="Pfam" id="PF02518">
    <property type="entry name" value="HATPase_c"/>
    <property type="match status" value="1"/>
</dbReference>
<dbReference type="CDD" id="cd00082">
    <property type="entry name" value="HisKA"/>
    <property type="match status" value="1"/>
</dbReference>
<dbReference type="SUPFAM" id="SSF55874">
    <property type="entry name" value="ATPase domain of HSP90 chaperone/DNA topoisomerase II/histidine kinase"/>
    <property type="match status" value="1"/>
</dbReference>
<dbReference type="SUPFAM" id="SSF52172">
    <property type="entry name" value="CheY-like"/>
    <property type="match status" value="2"/>
</dbReference>
<dbReference type="SMART" id="SM00388">
    <property type="entry name" value="HisKA"/>
    <property type="match status" value="1"/>
</dbReference>
<dbReference type="EMBL" id="JJMM01000002">
    <property type="protein sequence ID" value="KDR96649.1"/>
    <property type="molecule type" value="Genomic_DNA"/>
</dbReference>
<dbReference type="STRING" id="1121324.CLIT_2c02550"/>
<dbReference type="InterPro" id="IPR029016">
    <property type="entry name" value="GAF-like_dom_sf"/>
</dbReference>
<evidence type="ECO:0000256" key="6">
    <source>
        <dbReference type="ARBA" id="ARBA00022679"/>
    </source>
</evidence>
<comment type="caution">
    <text evidence="11">Lacks conserved residue(s) required for the propagation of feature annotation.</text>
</comment>
<dbReference type="RefSeq" id="WP_052635864.1">
    <property type="nucleotide sequence ID" value="NZ_FSRH01000001.1"/>
</dbReference>
<dbReference type="Pfam" id="PF00512">
    <property type="entry name" value="HisKA"/>
    <property type="match status" value="1"/>
</dbReference>
<keyword evidence="7 16" id="KW-0418">Kinase</keyword>
<dbReference type="InterPro" id="IPR005467">
    <property type="entry name" value="His_kinase_dom"/>
</dbReference>
<dbReference type="InterPro" id="IPR003018">
    <property type="entry name" value="GAF"/>
</dbReference>
<dbReference type="Gene3D" id="3.30.450.20">
    <property type="entry name" value="PAS domain"/>
    <property type="match status" value="1"/>
</dbReference>